<reference evidence="2" key="2">
    <citation type="submission" date="2015-01" db="EMBL/GenBank/DDBJ databases">
        <title>Evolutionary Origins and Diversification of the Mycorrhizal Mutualists.</title>
        <authorList>
            <consortium name="DOE Joint Genome Institute"/>
            <consortium name="Mycorrhizal Genomics Consortium"/>
            <person name="Kohler A."/>
            <person name="Kuo A."/>
            <person name="Nagy L.G."/>
            <person name="Floudas D."/>
            <person name="Copeland A."/>
            <person name="Barry K.W."/>
            <person name="Cichocki N."/>
            <person name="Veneault-Fourrey C."/>
            <person name="LaButti K."/>
            <person name="Lindquist E.A."/>
            <person name="Lipzen A."/>
            <person name="Lundell T."/>
            <person name="Morin E."/>
            <person name="Murat C."/>
            <person name="Riley R."/>
            <person name="Ohm R."/>
            <person name="Sun H."/>
            <person name="Tunlid A."/>
            <person name="Henrissat B."/>
            <person name="Grigoriev I.V."/>
            <person name="Hibbett D.S."/>
            <person name="Martin F."/>
        </authorList>
    </citation>
    <scope>NUCLEOTIDE SEQUENCE [LARGE SCALE GENOMIC DNA]</scope>
    <source>
        <strain evidence="2">441</strain>
    </source>
</reference>
<dbReference type="OrthoDB" id="3258141at2759"/>
<dbReference type="Proteomes" id="UP000054018">
    <property type="component" value="Unassembled WGS sequence"/>
</dbReference>
<dbReference type="STRING" id="765257.A0A0C9Y9R3"/>
<sequence>MATIIRNAKSSNDWTVNELDAYNISIVSEDCVTFFGTDILPLPDHHHDLINKLTANEMEDDDSYLAARYMDLATNRVPDEESAVVDFVMQLLHTMGYATRAAHRDLRSRKAIDFFICGEWKDAKADVCVMDGYKVLLVVQEDKCHMQVVDPNAQLVAAAIAAVQNNNRMRSIVGSDVLDFKEMAGIVMIDTHPTFFKIPVTKELIQAVQRGQFPSTPTVVSMHLPTLPRPAECVREGMRPLDNRRIIIACFEVFKQFVKW</sequence>
<keyword evidence="2" id="KW-1185">Reference proteome</keyword>
<evidence type="ECO:0000313" key="2">
    <source>
        <dbReference type="Proteomes" id="UP000054018"/>
    </source>
</evidence>
<dbReference type="EMBL" id="KN833984">
    <property type="protein sequence ID" value="KIK13631.1"/>
    <property type="molecule type" value="Genomic_DNA"/>
</dbReference>
<protein>
    <submittedName>
        <fullName evidence="1">Uncharacterized protein</fullName>
    </submittedName>
</protein>
<gene>
    <name evidence="1" type="ORF">PISMIDRAFT_118585</name>
</gene>
<dbReference type="AlphaFoldDB" id="A0A0C9Y9R3"/>
<accession>A0A0C9Y9R3</accession>
<evidence type="ECO:0000313" key="1">
    <source>
        <dbReference type="EMBL" id="KIK13631.1"/>
    </source>
</evidence>
<name>A0A0C9Y9R3_9AGAM</name>
<proteinExistence type="predicted"/>
<reference evidence="1 2" key="1">
    <citation type="submission" date="2014-04" db="EMBL/GenBank/DDBJ databases">
        <authorList>
            <consortium name="DOE Joint Genome Institute"/>
            <person name="Kuo A."/>
            <person name="Kohler A."/>
            <person name="Costa M.D."/>
            <person name="Nagy L.G."/>
            <person name="Floudas D."/>
            <person name="Copeland A."/>
            <person name="Barry K.W."/>
            <person name="Cichocki N."/>
            <person name="Veneault-Fourrey C."/>
            <person name="LaButti K."/>
            <person name="Lindquist E.A."/>
            <person name="Lipzen A."/>
            <person name="Lundell T."/>
            <person name="Morin E."/>
            <person name="Murat C."/>
            <person name="Sun H."/>
            <person name="Tunlid A."/>
            <person name="Henrissat B."/>
            <person name="Grigoriev I.V."/>
            <person name="Hibbett D.S."/>
            <person name="Martin F."/>
            <person name="Nordberg H.P."/>
            <person name="Cantor M.N."/>
            <person name="Hua S.X."/>
        </authorList>
    </citation>
    <scope>NUCLEOTIDE SEQUENCE [LARGE SCALE GENOMIC DNA]</scope>
    <source>
        <strain evidence="1 2">441</strain>
    </source>
</reference>
<dbReference type="HOGENOM" id="CLU_078038_0_0_1"/>
<organism evidence="1 2">
    <name type="scientific">Pisolithus microcarpus 441</name>
    <dbReference type="NCBI Taxonomy" id="765257"/>
    <lineage>
        <taxon>Eukaryota</taxon>
        <taxon>Fungi</taxon>
        <taxon>Dikarya</taxon>
        <taxon>Basidiomycota</taxon>
        <taxon>Agaricomycotina</taxon>
        <taxon>Agaricomycetes</taxon>
        <taxon>Agaricomycetidae</taxon>
        <taxon>Boletales</taxon>
        <taxon>Sclerodermatineae</taxon>
        <taxon>Pisolithaceae</taxon>
        <taxon>Pisolithus</taxon>
    </lineage>
</organism>